<reference evidence="1" key="1">
    <citation type="submission" date="2016-03" db="EMBL/GenBank/DDBJ databases">
        <authorList>
            <person name="Ploux O."/>
        </authorList>
    </citation>
    <scope>NUCLEOTIDE SEQUENCE</scope>
    <source>
        <strain evidence="1">UC1</strain>
    </source>
</reference>
<dbReference type="AlphaFoldDB" id="A0A1Y5P3F9"/>
<accession>A0A1Y5P3F9</accession>
<protein>
    <submittedName>
        <fullName evidence="1">Uncharacterized protein</fullName>
    </submittedName>
</protein>
<dbReference type="EMBL" id="FLQR01000006">
    <property type="protein sequence ID" value="SBS71859.1"/>
    <property type="molecule type" value="Genomic_DNA"/>
</dbReference>
<proteinExistence type="predicted"/>
<name>A0A1Y5P3F9_9MICO</name>
<organism evidence="1">
    <name type="scientific">uncultured Microbacterium sp</name>
    <dbReference type="NCBI Taxonomy" id="191216"/>
    <lineage>
        <taxon>Bacteria</taxon>
        <taxon>Bacillati</taxon>
        <taxon>Actinomycetota</taxon>
        <taxon>Actinomycetes</taxon>
        <taxon>Micrococcales</taxon>
        <taxon>Microbacteriaceae</taxon>
        <taxon>Microbacterium</taxon>
        <taxon>environmental samples</taxon>
    </lineage>
</organism>
<sequence length="138" mass="15516">MAGTKEQEFDQIRKHTDQVFGFILCNKFSLTTETMLERAERLWSNSERHLSPNIIVSMTEGFIMPSTTTKMLLSPIGATHVSFREDPILGFAALVRMLNLAYSDGRTVPTSAFDRYLANTATNPADVRIRPLQQPTHG</sequence>
<evidence type="ECO:0000313" key="1">
    <source>
        <dbReference type="EMBL" id="SBS71859.1"/>
    </source>
</evidence>
<dbReference type="RefSeq" id="WP_295574950.1">
    <property type="nucleotide sequence ID" value="NZ_FLQR01000006.1"/>
</dbReference>
<gene>
    <name evidence="1" type="ORF">MIPYR_20262</name>
</gene>